<dbReference type="KEGG" id="bmet:BMMGA3_02660"/>
<dbReference type="Pfam" id="PF03746">
    <property type="entry name" value="LamB_YcsF"/>
    <property type="match status" value="1"/>
</dbReference>
<dbReference type="NCBIfam" id="NF003814">
    <property type="entry name" value="PRK05406.1-3"/>
    <property type="match status" value="1"/>
</dbReference>
<dbReference type="HOGENOM" id="CLU_069535_0_0_9"/>
<dbReference type="HAMAP" id="MF_00691">
    <property type="entry name" value="PxpA"/>
    <property type="match status" value="1"/>
</dbReference>
<dbReference type="AlphaFoldDB" id="I3E336"/>
<sequence>MHIVDLNCDIGESFGAYKIGKDEEILDYVTSANIACGFHAGDPTTMRKTVRLALEKNVAIGAHPGLQDLAGFGRRNIDISPQEAYDLVVYQIGALCAFVKSEGGKLQHVKPHGALYNMATKSTPLSEAIAEAVYKVDPELILFGLAGGELVKAGKKIGLRTANEVFSDRTYQKDGSLTPRRELNALINDHELAIIQVIRMVKEGKVQSLEGTDVSIQADTICIHGDGENAIDFAKYISSALKKADIKVAKIGDFCNESNSSI</sequence>
<dbReference type="CDD" id="cd10787">
    <property type="entry name" value="LamB_YcsF_like"/>
    <property type="match status" value="1"/>
</dbReference>
<dbReference type="GO" id="GO:0017168">
    <property type="term" value="F:5-oxoprolinase (ATP-hydrolyzing) activity"/>
    <property type="evidence" value="ECO:0007669"/>
    <property type="project" value="UniProtKB-UniRule"/>
</dbReference>
<comment type="similarity">
    <text evidence="1">Belongs to the LamB/PxpA family.</text>
</comment>
<dbReference type="Gene3D" id="3.20.20.370">
    <property type="entry name" value="Glycoside hydrolase/deacetylase"/>
    <property type="match status" value="1"/>
</dbReference>
<dbReference type="EC" id="3.5.2.9" evidence="1"/>
<keyword evidence="1" id="KW-0547">Nucleotide-binding</keyword>
<evidence type="ECO:0000313" key="3">
    <source>
        <dbReference type="Proteomes" id="UP000027602"/>
    </source>
</evidence>
<dbReference type="NCBIfam" id="NF003816">
    <property type="entry name" value="PRK05406.1-5"/>
    <property type="match status" value="1"/>
</dbReference>
<dbReference type="GO" id="GO:0005975">
    <property type="term" value="P:carbohydrate metabolic process"/>
    <property type="evidence" value="ECO:0007669"/>
    <property type="project" value="InterPro"/>
</dbReference>
<evidence type="ECO:0000256" key="1">
    <source>
        <dbReference type="HAMAP-Rule" id="MF_00691"/>
    </source>
</evidence>
<dbReference type="eggNOG" id="COG1540">
    <property type="taxonomic scope" value="Bacteria"/>
</dbReference>
<dbReference type="RefSeq" id="WP_003348051.1">
    <property type="nucleotide sequence ID" value="NZ_ADWW01000003.1"/>
</dbReference>
<evidence type="ECO:0000313" key="2">
    <source>
        <dbReference type="EMBL" id="AIE58996.1"/>
    </source>
</evidence>
<comment type="catalytic activity">
    <reaction evidence="1">
        <text>5-oxo-L-proline + ATP + 2 H2O = L-glutamate + ADP + phosphate + H(+)</text>
        <dbReference type="Rhea" id="RHEA:10348"/>
        <dbReference type="ChEBI" id="CHEBI:15377"/>
        <dbReference type="ChEBI" id="CHEBI:15378"/>
        <dbReference type="ChEBI" id="CHEBI:29985"/>
        <dbReference type="ChEBI" id="CHEBI:30616"/>
        <dbReference type="ChEBI" id="CHEBI:43474"/>
        <dbReference type="ChEBI" id="CHEBI:58402"/>
        <dbReference type="ChEBI" id="CHEBI:456216"/>
        <dbReference type="EC" id="3.5.2.9"/>
    </reaction>
</comment>
<dbReference type="InterPro" id="IPR011330">
    <property type="entry name" value="Glyco_hydro/deAcase_b/a-brl"/>
</dbReference>
<comment type="subunit">
    <text evidence="1">Forms a complex composed of PxpA, PxpB and PxpC.</text>
</comment>
<dbReference type="EMBL" id="CP007739">
    <property type="protein sequence ID" value="AIE58996.1"/>
    <property type="molecule type" value="Genomic_DNA"/>
</dbReference>
<comment type="function">
    <text evidence="1">Catalyzes the cleavage of 5-oxoproline to form L-glutamate coupled to the hydrolysis of ATP to ADP and inorganic phosphate.</text>
</comment>
<accession>I3E336</accession>
<dbReference type="STRING" id="796606.BMMGA3_02660"/>
<proteinExistence type="inferred from homology"/>
<protein>
    <recommendedName>
        <fullName evidence="1">5-oxoprolinase subunit A</fullName>
        <shortName evidence="1">5-OPase subunit A</shortName>
        <ecNumber evidence="1">3.5.2.9</ecNumber>
    </recommendedName>
    <alternativeName>
        <fullName evidence="1">5-oxoprolinase (ATP-hydrolyzing) subunit A</fullName>
    </alternativeName>
</protein>
<dbReference type="OrthoDB" id="9773478at2"/>
<dbReference type="PANTHER" id="PTHR30292">
    <property type="entry name" value="UNCHARACTERIZED PROTEIN YBGL-RELATED"/>
    <property type="match status" value="1"/>
</dbReference>
<keyword evidence="3" id="KW-1185">Reference proteome</keyword>
<gene>
    <name evidence="1" type="primary">pxpA</name>
    <name evidence="2" type="ORF">BMMGA3_02660</name>
</gene>
<dbReference type="Proteomes" id="UP000027602">
    <property type="component" value="Chromosome"/>
</dbReference>
<name>I3E336_BACMM</name>
<keyword evidence="1" id="KW-0378">Hydrolase</keyword>
<dbReference type="GO" id="GO:0005524">
    <property type="term" value="F:ATP binding"/>
    <property type="evidence" value="ECO:0007669"/>
    <property type="project" value="UniProtKB-UniRule"/>
</dbReference>
<dbReference type="InterPro" id="IPR005501">
    <property type="entry name" value="LamB/YcsF/PxpA-like"/>
</dbReference>
<dbReference type="SUPFAM" id="SSF88713">
    <property type="entry name" value="Glycoside hydrolase/deacetylase"/>
    <property type="match status" value="1"/>
</dbReference>
<dbReference type="PANTHER" id="PTHR30292:SF0">
    <property type="entry name" value="5-OXOPROLINASE SUBUNIT A"/>
    <property type="match status" value="1"/>
</dbReference>
<organism evidence="2 3">
    <name type="scientific">Bacillus methanolicus (strain MGA3 / ATCC 53907)</name>
    <dbReference type="NCBI Taxonomy" id="796606"/>
    <lineage>
        <taxon>Bacteria</taxon>
        <taxon>Bacillati</taxon>
        <taxon>Bacillota</taxon>
        <taxon>Bacilli</taxon>
        <taxon>Bacillales</taxon>
        <taxon>Bacillaceae</taxon>
        <taxon>Bacillus</taxon>
    </lineage>
</organism>
<reference evidence="2 3" key="1">
    <citation type="journal article" date="2015" name="BMC Genomics">
        <title>Transcriptome analysis of thermophilic methylotrophic Bacillus methanolicus MGA3 using RNA-sequencing provides detailed insights into its previously uncharted transcriptional landscape.</title>
        <authorList>
            <person name="Irla M."/>
            <person name="Neshat A."/>
            <person name="Brautaset T."/>
            <person name="Ruckert C."/>
            <person name="Kalinowski J."/>
            <person name="Wendisch V.F."/>
        </authorList>
    </citation>
    <scope>NUCLEOTIDE SEQUENCE [LARGE SCALE GENOMIC DNA]</scope>
    <source>
        <strain evidence="3">MGA3 / ATCC 53907</strain>
    </source>
</reference>
<keyword evidence="1" id="KW-0067">ATP-binding</keyword>